<proteinExistence type="predicted"/>
<evidence type="ECO:0000313" key="3">
    <source>
        <dbReference type="Proteomes" id="UP000612893"/>
    </source>
</evidence>
<name>A0A934KCT0_9BACT</name>
<reference evidence="2" key="1">
    <citation type="submission" date="2020-10" db="EMBL/GenBank/DDBJ databases">
        <title>Ca. Dormibacterota MAGs.</title>
        <authorList>
            <person name="Montgomery K."/>
        </authorList>
    </citation>
    <scope>NUCLEOTIDE SEQUENCE [LARGE SCALE GENOMIC DNA]</scope>
    <source>
        <strain evidence="2">SC8812_S17_10</strain>
    </source>
</reference>
<dbReference type="RefSeq" id="WP_338203735.1">
    <property type="nucleotide sequence ID" value="NZ_JAEKNR010000184.1"/>
</dbReference>
<dbReference type="Proteomes" id="UP000612893">
    <property type="component" value="Unassembled WGS sequence"/>
</dbReference>
<evidence type="ECO:0000256" key="1">
    <source>
        <dbReference type="SAM" id="MobiDB-lite"/>
    </source>
</evidence>
<gene>
    <name evidence="2" type="ORF">JF922_18495</name>
</gene>
<dbReference type="AlphaFoldDB" id="A0A934KCT0"/>
<keyword evidence="3" id="KW-1185">Reference proteome</keyword>
<protein>
    <submittedName>
        <fullName evidence="2">Uncharacterized protein</fullName>
    </submittedName>
</protein>
<feature type="region of interest" description="Disordered" evidence="1">
    <location>
        <begin position="12"/>
        <end position="33"/>
    </location>
</feature>
<sequence length="168" mass="17045">MGALLTINCGSSAGPRAAGSSRTPSAAPSPSPVVNPGALSAEVSVRASTGIFVGGDDHVSVVVHNTGGDIGRLGMDMGLEDDWVGHHTMAMGSSPRCQLDPALRGFDCGFVGSGDTAAMVLRATPDDPGSFHYSVAFFDLSRGRQPITSTAGGELLAGFDETVTPLRA</sequence>
<comment type="caution">
    <text evidence="2">The sequence shown here is derived from an EMBL/GenBank/DDBJ whole genome shotgun (WGS) entry which is preliminary data.</text>
</comment>
<accession>A0A934KCT0</accession>
<evidence type="ECO:0000313" key="2">
    <source>
        <dbReference type="EMBL" id="MBJ7600053.1"/>
    </source>
</evidence>
<dbReference type="EMBL" id="JAEKNR010000184">
    <property type="protein sequence ID" value="MBJ7600053.1"/>
    <property type="molecule type" value="Genomic_DNA"/>
</dbReference>
<feature type="compositionally biased region" description="Low complexity" evidence="1">
    <location>
        <begin position="12"/>
        <end position="26"/>
    </location>
</feature>
<organism evidence="2 3">
    <name type="scientific">Candidatus Nephthysia bennettiae</name>
    <dbReference type="NCBI Taxonomy" id="3127016"/>
    <lineage>
        <taxon>Bacteria</taxon>
        <taxon>Bacillati</taxon>
        <taxon>Candidatus Dormiibacterota</taxon>
        <taxon>Candidatus Dormibacteria</taxon>
        <taxon>Candidatus Dormibacterales</taxon>
        <taxon>Candidatus Dormibacteraceae</taxon>
        <taxon>Candidatus Nephthysia</taxon>
    </lineage>
</organism>